<accession>A0A2G8S360</accession>
<dbReference type="EMBL" id="AYKW01000027">
    <property type="protein sequence ID" value="PIL28191.1"/>
    <property type="molecule type" value="Genomic_DNA"/>
</dbReference>
<reference evidence="2 3" key="1">
    <citation type="journal article" date="2015" name="Sci. Rep.">
        <title>Chromosome-level genome map provides insights into diverse defense mechanisms in the medicinal fungus Ganoderma sinense.</title>
        <authorList>
            <person name="Zhu Y."/>
            <person name="Xu J."/>
            <person name="Sun C."/>
            <person name="Zhou S."/>
            <person name="Xu H."/>
            <person name="Nelson D.R."/>
            <person name="Qian J."/>
            <person name="Song J."/>
            <person name="Luo H."/>
            <person name="Xiang L."/>
            <person name="Li Y."/>
            <person name="Xu Z."/>
            <person name="Ji A."/>
            <person name="Wang L."/>
            <person name="Lu S."/>
            <person name="Hayward A."/>
            <person name="Sun W."/>
            <person name="Li X."/>
            <person name="Schwartz D.C."/>
            <person name="Wang Y."/>
            <person name="Chen S."/>
        </authorList>
    </citation>
    <scope>NUCLEOTIDE SEQUENCE [LARGE SCALE GENOMIC DNA]</scope>
    <source>
        <strain evidence="2 3">ZZ0214-1</strain>
    </source>
</reference>
<evidence type="ECO:0000313" key="3">
    <source>
        <dbReference type="Proteomes" id="UP000230002"/>
    </source>
</evidence>
<evidence type="ECO:0000256" key="1">
    <source>
        <dbReference type="SAM" id="MobiDB-lite"/>
    </source>
</evidence>
<comment type="caution">
    <text evidence="2">The sequence shown here is derived from an EMBL/GenBank/DDBJ whole genome shotgun (WGS) entry which is preliminary data.</text>
</comment>
<feature type="region of interest" description="Disordered" evidence="1">
    <location>
        <begin position="469"/>
        <end position="525"/>
    </location>
</feature>
<dbReference type="OrthoDB" id="2754443at2759"/>
<organism evidence="2 3">
    <name type="scientific">Ganoderma sinense ZZ0214-1</name>
    <dbReference type="NCBI Taxonomy" id="1077348"/>
    <lineage>
        <taxon>Eukaryota</taxon>
        <taxon>Fungi</taxon>
        <taxon>Dikarya</taxon>
        <taxon>Basidiomycota</taxon>
        <taxon>Agaricomycotina</taxon>
        <taxon>Agaricomycetes</taxon>
        <taxon>Polyporales</taxon>
        <taxon>Polyporaceae</taxon>
        <taxon>Ganoderma</taxon>
    </lineage>
</organism>
<name>A0A2G8S360_9APHY</name>
<keyword evidence="3" id="KW-1185">Reference proteome</keyword>
<gene>
    <name evidence="2" type="ORF">GSI_09728</name>
</gene>
<feature type="region of interest" description="Disordered" evidence="1">
    <location>
        <begin position="789"/>
        <end position="809"/>
    </location>
</feature>
<sequence>MPPRSYAMKQGSYWREEEWAFLEKAVHDPEVQEFVTKHENNHARAVLGNMFRAQFTGPSGAEKEEVFRRRVRWTKKARKGLVKRRPAETQEEWELRMTELNDRLGKWLSNWRGRARRGEVSRWSPPILGGPKTRKPRSQTAFDVFCKSDDAPQGSDHLAADGRRCDLNALNAARAAAWTALSVDEQAGFVTAAQGSFEGAAAPDQLVDEELAQEANAGRVATAEDIVDYVDGFVKVMHNDVRWGGLVILGGPDHKGEACMHSQTAGTNRNGQTFLDALLQILGWTQLDFDTVFSLWLEQSREGPLDVEDRTFAEAARRAIEHARAHAASGSGMLSCTNDHNRGTTSIAAEQAKDAAAVIEALNRLTLAIQPGSSSVPQPVDAPQRTDTAMDGTVGHSVPTVTQETVENASPATPGLVFGSTSPVLSCGTAHVGIDSQILSVINANPSLVIGGYEPDCAYIAPFTAPDVPMDWQSAQEPGQDDVDHGDVPTATGNGDPSGDGAVTGQGLRKARARKDAEPSGVAMPGISGLPVVDRVLRPRNSRNREDTMDGHLLSYLSLERYRSLAGAFGETERVRVGHWKYYDPDVQHHVVPIYTHKFIMTRRPGRIDPRVWAFFPEQGKWVVIEKASDLRVPEHARYVIVRFTDIHFLPGFGDALERAEGLYTGMREETWPPEEEATEIVIHGVGTRILRVVFWNRDAAYPLEFALRMAQGDNIEPVLYDALGRRFHYYGEIDIWTVAETTWTKLPKEEPCDILPRYTTVCIKAAEGVGLTPGLGWEITQLERQHVGSTQDVGTDVEGLGSSDDRAI</sequence>
<dbReference type="AlphaFoldDB" id="A0A2G8S360"/>
<proteinExistence type="predicted"/>
<dbReference type="Proteomes" id="UP000230002">
    <property type="component" value="Unassembled WGS sequence"/>
</dbReference>
<evidence type="ECO:0000313" key="2">
    <source>
        <dbReference type="EMBL" id="PIL28191.1"/>
    </source>
</evidence>
<protein>
    <submittedName>
        <fullName evidence="2">Uncharacterized protein</fullName>
    </submittedName>
</protein>